<dbReference type="GO" id="GO:0000462">
    <property type="term" value="P:maturation of SSU-rRNA from tricistronic rRNA transcript (SSU-rRNA, 5.8S rRNA, LSU-rRNA)"/>
    <property type="evidence" value="ECO:0007669"/>
    <property type="project" value="TreeGrafter"/>
</dbReference>
<comment type="subcellular location">
    <subcellularLocation>
        <location evidence="1">Nucleus</location>
    </subcellularLocation>
</comment>
<dbReference type="AlphaFoldDB" id="A0A5E4M621"/>
<feature type="compositionally biased region" description="Acidic residues" evidence="5">
    <location>
        <begin position="13"/>
        <end position="33"/>
    </location>
</feature>
<evidence type="ECO:0000256" key="2">
    <source>
        <dbReference type="ARBA" id="ARBA00010979"/>
    </source>
</evidence>
<evidence type="ECO:0000256" key="3">
    <source>
        <dbReference type="ARBA" id="ARBA00022553"/>
    </source>
</evidence>
<dbReference type="Proteomes" id="UP000325440">
    <property type="component" value="Unassembled WGS sequence"/>
</dbReference>
<evidence type="ECO:0000256" key="4">
    <source>
        <dbReference type="ARBA" id="ARBA00023242"/>
    </source>
</evidence>
<sequence>MKKKPWSRKQAESDDDDASVDFDGDESASDYDENEKLLLEKTRKELAQGPYDTDDDSEDEVFPLYNKLDKYEDSEEDNDDDEELENQPQSDDDDDDDGRHISDSDIEGAESGSDDLPNDKAWGKLRKSFYHTDYLDKDHGGFEGEEDEETAKMEEEEARKIHQRMMAELENVDLDNELFIETKEPEKGKEGSSDKNITDMTIVEKDLTTMSDREKRKLLMKEAPELFGLISDFTTYMNCLQKELSPILKLVKSDDLPKCPFTEYVQFYYEIIMNYCTNIGFYFLMKSLRKPVQNHPIMNCLLRYREMLCKQSSIYEKIILPQINEILSTIHLVESKANKATKNKTKKLLNILTKPIGTIAKTVKPDENNLENINDNELENSDDEDLPEVTDEPMMDSNKKRPITYQISKNKGLTPRRKKELRNPRVKNRMKYRKAKIRRKGQIREPRTEIRRYDGEISGIKVNLSKSIKIKA</sequence>
<evidence type="ECO:0000259" key="6">
    <source>
        <dbReference type="Pfam" id="PF09368"/>
    </source>
</evidence>
<dbReference type="PANTHER" id="PTHR13237:SF8">
    <property type="entry name" value="SOMETHING ABOUT SILENCING PROTEIN 10"/>
    <property type="match status" value="1"/>
</dbReference>
<name>A0A5E4M621_9HEMI</name>
<evidence type="ECO:0000313" key="8">
    <source>
        <dbReference type="Proteomes" id="UP000325440"/>
    </source>
</evidence>
<dbReference type="Pfam" id="PF04000">
    <property type="entry name" value="Sas10_Utp3"/>
    <property type="match status" value="1"/>
</dbReference>
<keyword evidence="3" id="KW-0597">Phosphoprotein</keyword>
<reference evidence="7 8" key="1">
    <citation type="submission" date="2019-08" db="EMBL/GenBank/DDBJ databases">
        <authorList>
            <person name="Alioto T."/>
            <person name="Alioto T."/>
            <person name="Gomez Garrido J."/>
        </authorList>
    </citation>
    <scope>NUCLEOTIDE SEQUENCE [LARGE SCALE GENOMIC DNA]</scope>
</reference>
<feature type="region of interest" description="Disordered" evidence="5">
    <location>
        <begin position="368"/>
        <end position="397"/>
    </location>
</feature>
<feature type="compositionally biased region" description="Basic and acidic residues" evidence="5">
    <location>
        <begin position="34"/>
        <end position="46"/>
    </location>
</feature>
<feature type="compositionally biased region" description="Acidic residues" evidence="5">
    <location>
        <begin position="374"/>
        <end position="394"/>
    </location>
</feature>
<feature type="compositionally biased region" description="Acidic residues" evidence="5">
    <location>
        <begin position="72"/>
        <end position="96"/>
    </location>
</feature>
<dbReference type="OrthoDB" id="1924577at2759"/>
<feature type="region of interest" description="Disordered" evidence="5">
    <location>
        <begin position="135"/>
        <end position="155"/>
    </location>
</feature>
<feature type="domain" description="Sas10 C-terminal" evidence="6">
    <location>
        <begin position="398"/>
        <end position="470"/>
    </location>
</feature>
<evidence type="ECO:0000256" key="1">
    <source>
        <dbReference type="ARBA" id="ARBA00004123"/>
    </source>
</evidence>
<dbReference type="EMBL" id="CABPRJ010000022">
    <property type="protein sequence ID" value="VVC25892.1"/>
    <property type="molecule type" value="Genomic_DNA"/>
</dbReference>
<feature type="compositionally biased region" description="Acidic residues" evidence="5">
    <location>
        <begin position="52"/>
        <end position="61"/>
    </location>
</feature>
<dbReference type="InterPro" id="IPR018972">
    <property type="entry name" value="Sas10_C_dom"/>
</dbReference>
<protein>
    <submittedName>
        <fullName evidence="7">Sas10/Utp3/C1D,Sas10 C-terminal domain</fullName>
    </submittedName>
</protein>
<dbReference type="GO" id="GO:0032040">
    <property type="term" value="C:small-subunit processome"/>
    <property type="evidence" value="ECO:0007669"/>
    <property type="project" value="TreeGrafter"/>
</dbReference>
<dbReference type="Pfam" id="PF09368">
    <property type="entry name" value="Sas10"/>
    <property type="match status" value="1"/>
</dbReference>
<organism evidence="7 8">
    <name type="scientific">Cinara cedri</name>
    <dbReference type="NCBI Taxonomy" id="506608"/>
    <lineage>
        <taxon>Eukaryota</taxon>
        <taxon>Metazoa</taxon>
        <taxon>Ecdysozoa</taxon>
        <taxon>Arthropoda</taxon>
        <taxon>Hexapoda</taxon>
        <taxon>Insecta</taxon>
        <taxon>Pterygota</taxon>
        <taxon>Neoptera</taxon>
        <taxon>Paraneoptera</taxon>
        <taxon>Hemiptera</taxon>
        <taxon>Sternorrhyncha</taxon>
        <taxon>Aphidomorpha</taxon>
        <taxon>Aphidoidea</taxon>
        <taxon>Aphididae</taxon>
        <taxon>Lachninae</taxon>
        <taxon>Cinara</taxon>
    </lineage>
</organism>
<accession>A0A5E4M621</accession>
<dbReference type="InterPro" id="IPR007146">
    <property type="entry name" value="Sas10/Utp3/C1D"/>
</dbReference>
<keyword evidence="4" id="KW-0539">Nucleus</keyword>
<evidence type="ECO:0000313" key="7">
    <source>
        <dbReference type="EMBL" id="VVC25892.1"/>
    </source>
</evidence>
<evidence type="ECO:0000256" key="5">
    <source>
        <dbReference type="SAM" id="MobiDB-lite"/>
    </source>
</evidence>
<comment type="similarity">
    <text evidence="2">Belongs to the SAS10 family.</text>
</comment>
<dbReference type="PANTHER" id="PTHR13237">
    <property type="entry name" value="SOMETHING ABOUT SILENCING PROTEIN 10-RELATED"/>
    <property type="match status" value="1"/>
</dbReference>
<feature type="region of interest" description="Disordered" evidence="5">
    <location>
        <begin position="1"/>
        <end position="121"/>
    </location>
</feature>
<gene>
    <name evidence="7" type="ORF">CINCED_3A010957</name>
</gene>
<proteinExistence type="inferred from homology"/>
<keyword evidence="8" id="KW-1185">Reference proteome</keyword>